<evidence type="ECO:0000256" key="6">
    <source>
        <dbReference type="ARBA" id="ARBA00023102"/>
    </source>
</evidence>
<evidence type="ECO:0000256" key="1">
    <source>
        <dbReference type="ARBA" id="ARBA00004970"/>
    </source>
</evidence>
<evidence type="ECO:0000256" key="8">
    <source>
        <dbReference type="RuleBase" id="RU366003"/>
    </source>
</evidence>
<dbReference type="EMBL" id="JBHSNO010000008">
    <property type="protein sequence ID" value="MFC5590612.1"/>
    <property type="molecule type" value="Genomic_DNA"/>
</dbReference>
<dbReference type="SMART" id="SM00481">
    <property type="entry name" value="POLIIIAc"/>
    <property type="match status" value="1"/>
</dbReference>
<gene>
    <name evidence="10" type="ORF">ACFPRA_17025</name>
</gene>
<protein>
    <recommendedName>
        <fullName evidence="3 8">Histidinol-phosphatase</fullName>
        <shortName evidence="8">HolPase</shortName>
        <ecNumber evidence="3 8">3.1.3.15</ecNumber>
    </recommendedName>
</protein>
<dbReference type="InterPro" id="IPR010140">
    <property type="entry name" value="Histidinol_P_phosphatase_HisJ"/>
</dbReference>
<accession>A0ABW0TM71</accession>
<evidence type="ECO:0000256" key="3">
    <source>
        <dbReference type="ARBA" id="ARBA00013085"/>
    </source>
</evidence>
<organism evidence="10 11">
    <name type="scientific">Sporosarcina soli</name>
    <dbReference type="NCBI Taxonomy" id="334736"/>
    <lineage>
        <taxon>Bacteria</taxon>
        <taxon>Bacillati</taxon>
        <taxon>Bacillota</taxon>
        <taxon>Bacilli</taxon>
        <taxon>Bacillales</taxon>
        <taxon>Caryophanaceae</taxon>
        <taxon>Sporosarcina</taxon>
    </lineage>
</organism>
<comment type="catalytic activity">
    <reaction evidence="7 8">
        <text>L-histidinol phosphate + H2O = L-histidinol + phosphate</text>
        <dbReference type="Rhea" id="RHEA:14465"/>
        <dbReference type="ChEBI" id="CHEBI:15377"/>
        <dbReference type="ChEBI" id="CHEBI:43474"/>
        <dbReference type="ChEBI" id="CHEBI:57699"/>
        <dbReference type="ChEBI" id="CHEBI:57980"/>
        <dbReference type="EC" id="3.1.3.15"/>
    </reaction>
</comment>
<dbReference type="Gene3D" id="3.20.20.140">
    <property type="entry name" value="Metal-dependent hydrolases"/>
    <property type="match status" value="1"/>
</dbReference>
<keyword evidence="5 8" id="KW-0378">Hydrolase</keyword>
<evidence type="ECO:0000259" key="9">
    <source>
        <dbReference type="SMART" id="SM00481"/>
    </source>
</evidence>
<evidence type="ECO:0000313" key="11">
    <source>
        <dbReference type="Proteomes" id="UP001596109"/>
    </source>
</evidence>
<dbReference type="PANTHER" id="PTHR21039">
    <property type="entry name" value="HISTIDINOL PHOSPHATASE-RELATED"/>
    <property type="match status" value="1"/>
</dbReference>
<reference evidence="11" key="1">
    <citation type="journal article" date="2019" name="Int. J. Syst. Evol. Microbiol.">
        <title>The Global Catalogue of Microorganisms (GCM) 10K type strain sequencing project: providing services to taxonomists for standard genome sequencing and annotation.</title>
        <authorList>
            <consortium name="The Broad Institute Genomics Platform"/>
            <consortium name="The Broad Institute Genome Sequencing Center for Infectious Disease"/>
            <person name="Wu L."/>
            <person name="Ma J."/>
        </authorList>
    </citation>
    <scope>NUCLEOTIDE SEQUENCE [LARGE SCALE GENOMIC DNA]</scope>
    <source>
        <strain evidence="11">CGMCC 4.1434</strain>
    </source>
</reference>
<dbReference type="EC" id="3.1.3.15" evidence="3 8"/>
<comment type="pathway">
    <text evidence="1 8">Amino-acid biosynthesis; L-histidine biosynthesis; L-histidine from 5-phospho-alpha-D-ribose 1-diphosphate: step 8/9.</text>
</comment>
<evidence type="ECO:0000256" key="2">
    <source>
        <dbReference type="ARBA" id="ARBA00009152"/>
    </source>
</evidence>
<dbReference type="Pfam" id="PF02811">
    <property type="entry name" value="PHP"/>
    <property type="match status" value="1"/>
</dbReference>
<feature type="domain" description="Polymerase/histidinol phosphatase N-terminal" evidence="9">
    <location>
        <begin position="5"/>
        <end position="87"/>
    </location>
</feature>
<keyword evidence="4 8" id="KW-0028">Amino-acid biosynthesis</keyword>
<sequence>MNFLFDYHMHSSFSADCTASMEEMIEGAIRKGLTEICFTDHIDYDYPDETIVFDFDKQDYDRKVKEMQANYEGRLRIKKGVEIGVQPHLLGQYEALLDKETFDFIICSMHTVEKKGLHYGDIFVGKTMEEAFAAYYDELLYCVKNFKQYNILGHVDLIKRYAKERVDNDFHTVLTDIFNIIIPEGKGIELNTSGVRYGLSNGMPSDDILKLYKQCGGEIITLGSDAHNPEDIAFQFRESLELFQAIGFRYIATFENQKPTFHPISNLL</sequence>
<evidence type="ECO:0000256" key="5">
    <source>
        <dbReference type="ARBA" id="ARBA00022801"/>
    </source>
</evidence>
<dbReference type="InterPro" id="IPR004013">
    <property type="entry name" value="PHP_dom"/>
</dbReference>
<proteinExistence type="inferred from homology"/>
<comment type="similarity">
    <text evidence="2 8">Belongs to the PHP hydrolase family. HisK subfamily.</text>
</comment>
<name>A0ABW0TM71_9BACL</name>
<evidence type="ECO:0000256" key="7">
    <source>
        <dbReference type="ARBA" id="ARBA00049158"/>
    </source>
</evidence>
<dbReference type="NCBIfam" id="TIGR01856">
    <property type="entry name" value="hisJ_fam"/>
    <property type="match status" value="1"/>
</dbReference>
<keyword evidence="6 8" id="KW-0368">Histidine biosynthesis</keyword>
<dbReference type="InterPro" id="IPR003141">
    <property type="entry name" value="Pol/His_phosphatase_N"/>
</dbReference>
<evidence type="ECO:0000256" key="4">
    <source>
        <dbReference type="ARBA" id="ARBA00022605"/>
    </source>
</evidence>
<evidence type="ECO:0000313" key="10">
    <source>
        <dbReference type="EMBL" id="MFC5590612.1"/>
    </source>
</evidence>
<dbReference type="RefSeq" id="WP_381437339.1">
    <property type="nucleotide sequence ID" value="NZ_JBHSNO010000008.1"/>
</dbReference>
<comment type="caution">
    <text evidence="10">The sequence shown here is derived from an EMBL/GenBank/DDBJ whole genome shotgun (WGS) entry which is preliminary data.</text>
</comment>
<dbReference type="InterPro" id="IPR016195">
    <property type="entry name" value="Pol/histidinol_Pase-like"/>
</dbReference>
<dbReference type="PANTHER" id="PTHR21039:SF0">
    <property type="entry name" value="HISTIDINOL-PHOSPHATASE"/>
    <property type="match status" value="1"/>
</dbReference>
<dbReference type="SUPFAM" id="SSF89550">
    <property type="entry name" value="PHP domain-like"/>
    <property type="match status" value="1"/>
</dbReference>
<dbReference type="Proteomes" id="UP001596109">
    <property type="component" value="Unassembled WGS sequence"/>
</dbReference>
<keyword evidence="11" id="KW-1185">Reference proteome</keyword>